<evidence type="ECO:0000259" key="1">
    <source>
        <dbReference type="Pfam" id="PF13556"/>
    </source>
</evidence>
<evidence type="ECO:0000313" key="3">
    <source>
        <dbReference type="EMBL" id="TCJ96437.1"/>
    </source>
</evidence>
<dbReference type="Pfam" id="PF14361">
    <property type="entry name" value="RsbRD_N"/>
    <property type="match status" value="1"/>
</dbReference>
<dbReference type="Gene3D" id="1.10.10.2840">
    <property type="entry name" value="PucR C-terminal helix-turn-helix domain"/>
    <property type="match status" value="1"/>
</dbReference>
<dbReference type="PANTHER" id="PTHR33744:SF7">
    <property type="entry name" value="PUCR FAMILY TRANSCRIPTIONAL REGULATOR"/>
    <property type="match status" value="1"/>
</dbReference>
<sequence>MRGGAVHAPQEVSTVMPTSSSPCAEVLEIGGLPAAAHLGGDPRLSQRLLAQIAGQPSRTGTTMPCGARWTEAAEVVRGCLELAVAVLQGSHPTAVPAALKVRIGEWATTGVALEAIQHSTHAGFRFVLDELWHRATSADGHALAMAGQRLSVVLEDIETTFTAAYLRVVHAEAAQRDDAGEVLASALITGSLTSTWARSSGFVLSESYNVLALATEHQPVGNTGSRPPRWLQRLRMELSSFPGGSPPALLGVNGGTVLIADEILGGTAAVGLFDRLQAAIGIPLRVGLAHAPIDKIPAATRQAHELVDLAERLYRPPGVYQMSDLVVEYQVTRPGPGRRHLAAVLDPLNDQPELLETLVVHLRNKRNRRRTANIMHIHPNTVDYRLRRVAIETGLDPAHVHGLWYLQAALVARAHEANAADAAQDEPGAGS</sequence>
<name>A0A4R1FNR8_9NOCA</name>
<dbReference type="Pfam" id="PF13556">
    <property type="entry name" value="HTH_30"/>
    <property type="match status" value="1"/>
</dbReference>
<organism evidence="3 4">
    <name type="scientific">Nocardia alba</name>
    <dbReference type="NCBI Taxonomy" id="225051"/>
    <lineage>
        <taxon>Bacteria</taxon>
        <taxon>Bacillati</taxon>
        <taxon>Actinomycetota</taxon>
        <taxon>Actinomycetes</taxon>
        <taxon>Mycobacteriales</taxon>
        <taxon>Nocardiaceae</taxon>
        <taxon>Nocardia</taxon>
    </lineage>
</organism>
<keyword evidence="4" id="KW-1185">Reference proteome</keyword>
<dbReference type="STRING" id="1210063.GCA_001612665_00128"/>
<comment type="caution">
    <text evidence="3">The sequence shown here is derived from an EMBL/GenBank/DDBJ whole genome shotgun (WGS) entry which is preliminary data.</text>
</comment>
<accession>A0A4R1FNR8</accession>
<gene>
    <name evidence="3" type="ORF">DFR71_2467</name>
</gene>
<reference evidence="3 4" key="1">
    <citation type="submission" date="2019-03" db="EMBL/GenBank/DDBJ databases">
        <title>Genomic Encyclopedia of Type Strains, Phase IV (KMG-IV): sequencing the most valuable type-strain genomes for metagenomic binning, comparative biology and taxonomic classification.</title>
        <authorList>
            <person name="Goeker M."/>
        </authorList>
    </citation>
    <scope>NUCLEOTIDE SEQUENCE [LARGE SCALE GENOMIC DNA]</scope>
    <source>
        <strain evidence="3 4">DSM 44684</strain>
    </source>
</reference>
<dbReference type="InterPro" id="IPR042070">
    <property type="entry name" value="PucR_C-HTH_sf"/>
</dbReference>
<dbReference type="InterPro" id="IPR025736">
    <property type="entry name" value="PucR_C-HTH_dom"/>
</dbReference>
<dbReference type="InterPro" id="IPR051448">
    <property type="entry name" value="CdaR-like_regulators"/>
</dbReference>
<feature type="domain" description="RsbT co-antagonist protein RsbRD N-terminal" evidence="2">
    <location>
        <begin position="71"/>
        <end position="177"/>
    </location>
</feature>
<protein>
    <submittedName>
        <fullName evidence="3">PucR-like helix-turn-helix protein</fullName>
    </submittedName>
</protein>
<dbReference type="InterPro" id="IPR025751">
    <property type="entry name" value="RsbRD_N_dom"/>
</dbReference>
<evidence type="ECO:0000313" key="4">
    <source>
        <dbReference type="Proteomes" id="UP000294856"/>
    </source>
</evidence>
<dbReference type="Proteomes" id="UP000294856">
    <property type="component" value="Unassembled WGS sequence"/>
</dbReference>
<dbReference type="EMBL" id="SMFR01000002">
    <property type="protein sequence ID" value="TCJ96437.1"/>
    <property type="molecule type" value="Genomic_DNA"/>
</dbReference>
<evidence type="ECO:0000259" key="2">
    <source>
        <dbReference type="Pfam" id="PF14361"/>
    </source>
</evidence>
<dbReference type="PANTHER" id="PTHR33744">
    <property type="entry name" value="CARBOHYDRATE DIACID REGULATOR"/>
    <property type="match status" value="1"/>
</dbReference>
<proteinExistence type="predicted"/>
<feature type="domain" description="PucR C-terminal helix-turn-helix" evidence="1">
    <location>
        <begin position="354"/>
        <end position="411"/>
    </location>
</feature>
<dbReference type="AlphaFoldDB" id="A0A4R1FNR8"/>